<evidence type="ECO:0000313" key="1">
    <source>
        <dbReference type="EMBL" id="AVQ02147.1"/>
    </source>
</evidence>
<proteinExistence type="predicted"/>
<dbReference type="EMBL" id="CP027850">
    <property type="protein sequence ID" value="AVQ02147.1"/>
    <property type="molecule type" value="Genomic_DNA"/>
</dbReference>
<evidence type="ECO:0000313" key="2">
    <source>
        <dbReference type="Proteomes" id="UP000240527"/>
    </source>
</evidence>
<name>A0ABM6TG73_9CAUL</name>
<keyword evidence="2" id="KW-1185">Reference proteome</keyword>
<dbReference type="Proteomes" id="UP000240527">
    <property type="component" value="Chromosome"/>
</dbReference>
<organism evidence="1 2">
    <name type="scientific">Caulobacter segnis</name>
    <dbReference type="NCBI Taxonomy" id="88688"/>
    <lineage>
        <taxon>Bacteria</taxon>
        <taxon>Pseudomonadati</taxon>
        <taxon>Pseudomonadota</taxon>
        <taxon>Alphaproteobacteria</taxon>
        <taxon>Caulobacterales</taxon>
        <taxon>Caulobacteraceae</taxon>
        <taxon>Caulobacter</taxon>
    </lineage>
</organism>
<reference evidence="1 2" key="1">
    <citation type="journal article" date="2015" name="Biotechnol. Bioeng.">
        <title>Genome sequence and phenotypic characterization of Caulobacter segnis.</title>
        <authorList>
            <person name="Patel S."/>
            <person name="Fletcher B."/>
            <person name="Scott D.C."/>
            <person name="Ely B."/>
        </authorList>
    </citation>
    <scope>NUCLEOTIDE SEQUENCE [LARGE SCALE GENOMIC DNA]</scope>
    <source>
        <strain evidence="1 2">TK0059</strain>
    </source>
</reference>
<sequence length="230" mass="23423">MDFLKDRRIVVLGGGAALALLAGLGIAAALLAGQDQKQTEAPPASRAGLIVETGRDDDTKLDPARPLRCFVGGSFVGEITLAECAKKNGVATGALDVGVDETGALAAADQAGALLTPLPPAPTVEAPAAGQGGNPSAPATPAVASANAPLGACWRYAGGEWRRLPGDITLNACAQQLFGGRCEKTSAVAYGRWGEETLRLLQGRIEASPDNRSFHTVFEQAPNCPSPNAG</sequence>
<gene>
    <name evidence="1" type="ORF">B7G68_09975</name>
</gene>
<dbReference type="RefSeq" id="WP_013079074.1">
    <property type="nucleotide sequence ID" value="NZ_CP027850.1"/>
</dbReference>
<accession>A0ABM6TG73</accession>
<protein>
    <submittedName>
        <fullName evidence="1">Uncharacterized protein</fullName>
    </submittedName>
</protein>